<dbReference type="InterPro" id="IPR051368">
    <property type="entry name" value="SerProtInhib-TIL_Domain"/>
</dbReference>
<dbReference type="Gene3D" id="2.10.25.10">
    <property type="entry name" value="Laminin"/>
    <property type="match status" value="2"/>
</dbReference>
<keyword evidence="2" id="KW-0722">Serine protease inhibitor</keyword>
<dbReference type="AlphaFoldDB" id="A0A8R1HPW3"/>
<organism evidence="6 7">
    <name type="scientific">Caenorhabditis japonica</name>
    <dbReference type="NCBI Taxonomy" id="281687"/>
    <lineage>
        <taxon>Eukaryota</taxon>
        <taxon>Metazoa</taxon>
        <taxon>Ecdysozoa</taxon>
        <taxon>Nematoda</taxon>
        <taxon>Chromadorea</taxon>
        <taxon>Rhabditida</taxon>
        <taxon>Rhabditina</taxon>
        <taxon>Rhabditomorpha</taxon>
        <taxon>Rhabditoidea</taxon>
        <taxon>Rhabditidae</taxon>
        <taxon>Peloderinae</taxon>
        <taxon>Caenorhabditis</taxon>
    </lineage>
</organism>
<feature type="chain" id="PRO_5035802782" description="TIL domain-containing protein" evidence="4">
    <location>
        <begin position="23"/>
        <end position="154"/>
    </location>
</feature>
<name>A0A8R1HPW3_CAEJA</name>
<dbReference type="OMA" id="SGCIRRQ"/>
<evidence type="ECO:0000256" key="1">
    <source>
        <dbReference type="ARBA" id="ARBA00022690"/>
    </source>
</evidence>
<dbReference type="Pfam" id="PF01826">
    <property type="entry name" value="TIL"/>
    <property type="match status" value="2"/>
</dbReference>
<reference evidence="6" key="2">
    <citation type="submission" date="2022-06" db="UniProtKB">
        <authorList>
            <consortium name="EnsemblMetazoa"/>
        </authorList>
    </citation>
    <scope>IDENTIFICATION</scope>
    <source>
        <strain evidence="6">DF5081</strain>
    </source>
</reference>
<evidence type="ECO:0000256" key="2">
    <source>
        <dbReference type="ARBA" id="ARBA00022900"/>
    </source>
</evidence>
<keyword evidence="3" id="KW-1015">Disulfide bond</keyword>
<keyword evidence="7" id="KW-1185">Reference proteome</keyword>
<evidence type="ECO:0000256" key="4">
    <source>
        <dbReference type="SAM" id="SignalP"/>
    </source>
</evidence>
<evidence type="ECO:0000259" key="5">
    <source>
        <dbReference type="Pfam" id="PF01826"/>
    </source>
</evidence>
<dbReference type="PANTHER" id="PTHR23259">
    <property type="entry name" value="RIDDLE"/>
    <property type="match status" value="1"/>
</dbReference>
<dbReference type="PANTHER" id="PTHR23259:SF70">
    <property type="entry name" value="ACCESSORY GLAND PROTEIN ACP62F-RELATED"/>
    <property type="match status" value="1"/>
</dbReference>
<dbReference type="SUPFAM" id="SSF57567">
    <property type="entry name" value="Serine protease inhibitors"/>
    <property type="match status" value="2"/>
</dbReference>
<dbReference type="GO" id="GO:0004867">
    <property type="term" value="F:serine-type endopeptidase inhibitor activity"/>
    <property type="evidence" value="ECO:0007669"/>
    <property type="project" value="UniProtKB-KW"/>
</dbReference>
<reference evidence="7" key="1">
    <citation type="submission" date="2010-08" db="EMBL/GenBank/DDBJ databases">
        <authorList>
            <consortium name="Caenorhabditis japonica Sequencing Consortium"/>
            <person name="Wilson R.K."/>
        </authorList>
    </citation>
    <scope>NUCLEOTIDE SEQUENCE [LARGE SCALE GENOMIC DNA]</scope>
    <source>
        <strain evidence="7">DF5081</strain>
    </source>
</reference>
<feature type="domain" description="TIL" evidence="5">
    <location>
        <begin position="33"/>
        <end position="87"/>
    </location>
</feature>
<dbReference type="CDD" id="cd19941">
    <property type="entry name" value="TIL"/>
    <property type="match status" value="2"/>
</dbReference>
<evidence type="ECO:0000313" key="6">
    <source>
        <dbReference type="EnsemblMetazoa" id="CJA08304.1"/>
    </source>
</evidence>
<feature type="domain" description="TIL" evidence="5">
    <location>
        <begin position="101"/>
        <end position="154"/>
    </location>
</feature>
<dbReference type="Proteomes" id="UP000005237">
    <property type="component" value="Unassembled WGS sequence"/>
</dbReference>
<feature type="signal peptide" evidence="4">
    <location>
        <begin position="1"/>
        <end position="22"/>
    </location>
</feature>
<evidence type="ECO:0000256" key="3">
    <source>
        <dbReference type="ARBA" id="ARBA00023157"/>
    </source>
</evidence>
<dbReference type="EnsemblMetazoa" id="CJA08304.1">
    <property type="protein sequence ID" value="CJA08304.1"/>
    <property type="gene ID" value="WBGene00127508"/>
</dbReference>
<dbReference type="InterPro" id="IPR036084">
    <property type="entry name" value="Ser_inhib-like_sf"/>
</dbReference>
<dbReference type="InterPro" id="IPR002919">
    <property type="entry name" value="TIL_dom"/>
</dbReference>
<keyword evidence="1" id="KW-0646">Protease inhibitor</keyword>
<proteinExistence type="predicted"/>
<keyword evidence="4" id="KW-0732">Signal</keyword>
<sequence length="154" mass="16742">MLLKKIGTLSFILLLSFIPVQPQSDVLFKRHRCSRNEELKECGTACEPTCSNPSPICTLQCIPNVCQCSTGFLRHSVTGKCVRQNRCPSETTTSSPAAQSCRANETFTECGSACEPSCTSSEARMCTLQCIVDVCQCSQGFVRGPNGCVKKEDC</sequence>
<protein>
    <recommendedName>
        <fullName evidence="5">TIL domain-containing protein</fullName>
    </recommendedName>
</protein>
<evidence type="ECO:0000313" key="7">
    <source>
        <dbReference type="Proteomes" id="UP000005237"/>
    </source>
</evidence>
<accession>A0A8R1HPW3</accession>